<feature type="transmembrane region" description="Helical" evidence="1">
    <location>
        <begin position="50"/>
        <end position="72"/>
    </location>
</feature>
<comment type="caution">
    <text evidence="3">The sequence shown here is derived from an EMBL/GenBank/DDBJ whole genome shotgun (WGS) entry which is preliminary data.</text>
</comment>
<evidence type="ECO:0000256" key="1">
    <source>
        <dbReference type="SAM" id="Phobius"/>
    </source>
</evidence>
<evidence type="ECO:0000313" key="4">
    <source>
        <dbReference type="Proteomes" id="UP000215902"/>
    </source>
</evidence>
<dbReference type="EMBL" id="NIVC01001361">
    <property type="protein sequence ID" value="PAA68944.1"/>
    <property type="molecule type" value="Genomic_DNA"/>
</dbReference>
<accession>A0A267GG11</accession>
<keyword evidence="1" id="KW-0472">Membrane</keyword>
<protein>
    <submittedName>
        <fullName evidence="3">Uncharacterized protein</fullName>
    </submittedName>
</protein>
<organism evidence="3 4">
    <name type="scientific">Macrostomum lignano</name>
    <dbReference type="NCBI Taxonomy" id="282301"/>
    <lineage>
        <taxon>Eukaryota</taxon>
        <taxon>Metazoa</taxon>
        <taxon>Spiralia</taxon>
        <taxon>Lophotrochozoa</taxon>
        <taxon>Platyhelminthes</taxon>
        <taxon>Rhabditophora</taxon>
        <taxon>Macrostomorpha</taxon>
        <taxon>Macrostomida</taxon>
        <taxon>Macrostomidae</taxon>
        <taxon>Macrostomum</taxon>
    </lineage>
</organism>
<keyword evidence="4" id="KW-1185">Reference proteome</keyword>
<reference evidence="3 4" key="1">
    <citation type="submission" date="2017-06" db="EMBL/GenBank/DDBJ databases">
        <title>A platform for efficient transgenesis in Macrostomum lignano, a flatworm model organism for stem cell research.</title>
        <authorList>
            <person name="Berezikov E."/>
        </authorList>
    </citation>
    <scope>NUCLEOTIDE SEQUENCE [LARGE SCALE GENOMIC DNA]</scope>
    <source>
        <strain evidence="3">DV1</strain>
        <tissue evidence="3">Whole organism</tissue>
    </source>
</reference>
<keyword evidence="1" id="KW-0812">Transmembrane</keyword>
<proteinExistence type="predicted"/>
<dbReference type="EMBL" id="NIVC01000352">
    <property type="protein sequence ID" value="PAA85005.1"/>
    <property type="molecule type" value="Genomic_DNA"/>
</dbReference>
<dbReference type="Proteomes" id="UP000215902">
    <property type="component" value="Unassembled WGS sequence"/>
</dbReference>
<sequence length="281" mass="29831">QPLNRRVLTLLSAPAAAGRFMRAVVARRGASSGGSFSQSQTDASFVRPSAWTVGLARFAVGSGLILAGAAAIQRYNEVRRITARPDSSDELAAIRRAFRFSLDRGGELSLRRVSYSRLQELVATGRVDEVHICPADSALYAFGPTTDGGLRCYAVEAAPASSRSLSVGLNFGGQADCNNDSAEQLADRLAEFRRRLAVVDVDRGLSEPPPLRVAWCAGPVLGNGDSSHSPAPLSLETLLTPGSAACIAAWAGVCLRWRLLYLAAPLAVLCSVPVLILREQK</sequence>
<feature type="transmembrane region" description="Helical" evidence="1">
    <location>
        <begin position="259"/>
        <end position="277"/>
    </location>
</feature>
<evidence type="ECO:0000313" key="3">
    <source>
        <dbReference type="EMBL" id="PAA85005.1"/>
    </source>
</evidence>
<evidence type="ECO:0000313" key="2">
    <source>
        <dbReference type="EMBL" id="PAA68944.1"/>
    </source>
</evidence>
<gene>
    <name evidence="3" type="ORF">BOX15_Mlig007371g2</name>
    <name evidence="2" type="ORF">BOX15_Mlig011197g2</name>
</gene>
<feature type="non-terminal residue" evidence="3">
    <location>
        <position position="1"/>
    </location>
</feature>
<name>A0A267GG11_9PLAT</name>
<dbReference type="AlphaFoldDB" id="A0A267GG11"/>
<keyword evidence="1" id="KW-1133">Transmembrane helix</keyword>